<keyword evidence="3" id="KW-0255">Endonuclease</keyword>
<protein>
    <submittedName>
        <fullName evidence="3">Endonuclease/exonuclease/phosphatase family protein</fullName>
    </submittedName>
</protein>
<dbReference type="RefSeq" id="WP_212225727.1">
    <property type="nucleotide sequence ID" value="NZ_JAGUCN010000003.1"/>
</dbReference>
<proteinExistence type="predicted"/>
<reference evidence="3 4" key="1">
    <citation type="journal article" date="2014" name="Int. J. Syst. Evol. Microbiol.">
        <title>Carboxylicivirga gen. nov. in the family Marinilabiliaceae with two novel species, Carboxylicivirga mesophila sp. nov. and Carboxylicivirga taeanensis sp. nov., and reclassification of Cytophaga fermentans as Saccharicrinis fermentans gen. nov., comb. nov.</title>
        <authorList>
            <person name="Yang S.H."/>
            <person name="Seo H.S."/>
            <person name="Woo J.H."/>
            <person name="Oh H.M."/>
            <person name="Jang H."/>
            <person name="Lee J.H."/>
            <person name="Kim S.J."/>
            <person name="Kwon K.K."/>
        </authorList>
    </citation>
    <scope>NUCLEOTIDE SEQUENCE [LARGE SCALE GENOMIC DNA]</scope>
    <source>
        <strain evidence="3 4">JCM 18290</strain>
    </source>
</reference>
<comment type="caution">
    <text evidence="3">The sequence shown here is derived from an EMBL/GenBank/DDBJ whole genome shotgun (WGS) entry which is preliminary data.</text>
</comment>
<evidence type="ECO:0000256" key="1">
    <source>
        <dbReference type="SAM" id="Phobius"/>
    </source>
</evidence>
<name>A0ABS5K7L1_9BACT</name>
<feature type="transmembrane region" description="Helical" evidence="1">
    <location>
        <begin position="37"/>
        <end position="61"/>
    </location>
</feature>
<dbReference type="Gene3D" id="3.60.10.10">
    <property type="entry name" value="Endonuclease/exonuclease/phosphatase"/>
    <property type="match status" value="1"/>
</dbReference>
<keyword evidence="1" id="KW-1133">Transmembrane helix</keyword>
<gene>
    <name evidence="3" type="ORF">KEM09_03740</name>
</gene>
<evidence type="ECO:0000313" key="4">
    <source>
        <dbReference type="Proteomes" id="UP000721861"/>
    </source>
</evidence>
<feature type="transmembrane region" description="Helical" evidence="1">
    <location>
        <begin position="12"/>
        <end position="31"/>
    </location>
</feature>
<evidence type="ECO:0000259" key="2">
    <source>
        <dbReference type="Pfam" id="PF03372"/>
    </source>
</evidence>
<dbReference type="SUPFAM" id="SSF56219">
    <property type="entry name" value="DNase I-like"/>
    <property type="match status" value="1"/>
</dbReference>
<accession>A0ABS5K7L1</accession>
<dbReference type="PANTHER" id="PTHR14859:SF15">
    <property type="entry name" value="ENDONUCLEASE_EXONUCLEASE_PHOSPHATASE DOMAIN-CONTAINING PROTEIN"/>
    <property type="match status" value="1"/>
</dbReference>
<keyword evidence="4" id="KW-1185">Reference proteome</keyword>
<keyword evidence="1" id="KW-0812">Transmembrane</keyword>
<keyword evidence="3" id="KW-0540">Nuclease</keyword>
<dbReference type="InterPro" id="IPR005135">
    <property type="entry name" value="Endo/exonuclease/phosphatase"/>
</dbReference>
<sequence>MLRRFFKSVVTIISLIASGVLLFSVLTAYISPAHTSVLAFIGYVFPTLWLINFVLFAFWLVKRRWQFLLPLLAIVITWGHWEHTFQWKGAKMDRKEMQAPLKVMSLNARMFDYYQWIGDNTNEKIFDFIREENPDVLCIQEFFTTSSNKSYTEHYILRRLNQFKYQHIEYLSGKKGKRNFGLITFSKYPIVEKYSVRFEQSNNFSIYSDIMVGEQRIRVFNNHLESIKFDREQLNFLDSLNYQNKKERNENIKAISSKLSKAFGNRALQAETVGKYIANSPYPPIVCGDFNDTPVSYVYRKMRGNLKDAFEESGQGFGGTYNGPLPSFRIDFIFHDNHFASYNFRRIKVDVSDHYPIVTTLELQPDREN</sequence>
<dbReference type="CDD" id="cd09084">
    <property type="entry name" value="EEP-2"/>
    <property type="match status" value="1"/>
</dbReference>
<dbReference type="GO" id="GO:0004519">
    <property type="term" value="F:endonuclease activity"/>
    <property type="evidence" value="ECO:0007669"/>
    <property type="project" value="UniProtKB-KW"/>
</dbReference>
<dbReference type="Pfam" id="PF03372">
    <property type="entry name" value="Exo_endo_phos"/>
    <property type="match status" value="1"/>
</dbReference>
<dbReference type="PANTHER" id="PTHR14859">
    <property type="entry name" value="CALCOFLUOR WHITE HYPERSENSITIVE PROTEIN PRECURSOR"/>
    <property type="match status" value="1"/>
</dbReference>
<dbReference type="InterPro" id="IPR036691">
    <property type="entry name" value="Endo/exonu/phosph_ase_sf"/>
</dbReference>
<dbReference type="EMBL" id="JAGUCN010000003">
    <property type="protein sequence ID" value="MBS2210496.1"/>
    <property type="molecule type" value="Genomic_DNA"/>
</dbReference>
<keyword evidence="3" id="KW-0378">Hydrolase</keyword>
<dbReference type="InterPro" id="IPR051916">
    <property type="entry name" value="GPI-anchor_lipid_remodeler"/>
</dbReference>
<feature type="domain" description="Endonuclease/exonuclease/phosphatase" evidence="2">
    <location>
        <begin position="104"/>
        <end position="354"/>
    </location>
</feature>
<keyword evidence="1" id="KW-0472">Membrane</keyword>
<evidence type="ECO:0000313" key="3">
    <source>
        <dbReference type="EMBL" id="MBS2210496.1"/>
    </source>
</evidence>
<organism evidence="3 4">
    <name type="scientific">Carboxylicivirga mesophila</name>
    <dbReference type="NCBI Taxonomy" id="1166478"/>
    <lineage>
        <taxon>Bacteria</taxon>
        <taxon>Pseudomonadati</taxon>
        <taxon>Bacteroidota</taxon>
        <taxon>Bacteroidia</taxon>
        <taxon>Marinilabiliales</taxon>
        <taxon>Marinilabiliaceae</taxon>
        <taxon>Carboxylicivirga</taxon>
    </lineage>
</organism>
<dbReference type="Proteomes" id="UP000721861">
    <property type="component" value="Unassembled WGS sequence"/>
</dbReference>